<dbReference type="Proteomes" id="UP000030665">
    <property type="component" value="Unassembled WGS sequence"/>
</dbReference>
<dbReference type="AlphaFoldDB" id="A0A077ZI29"/>
<accession>A0A077ZI29</accession>
<organism evidence="1 2">
    <name type="scientific">Trichuris trichiura</name>
    <name type="common">Whipworm</name>
    <name type="synonym">Trichocephalus trichiurus</name>
    <dbReference type="NCBI Taxonomy" id="36087"/>
    <lineage>
        <taxon>Eukaryota</taxon>
        <taxon>Metazoa</taxon>
        <taxon>Ecdysozoa</taxon>
        <taxon>Nematoda</taxon>
        <taxon>Enoplea</taxon>
        <taxon>Dorylaimia</taxon>
        <taxon>Trichinellida</taxon>
        <taxon>Trichuridae</taxon>
        <taxon>Trichuris</taxon>
    </lineage>
</organism>
<sequence length="106" mass="11815">MKIEVASVPDFITFDSDEEAFKPYCHVMDKADDEVSLRFGINEVQTEKKMLLTFCLEYLLIIPVNITQLFIADNANAMNFLQAGLSLLTVGPSGNSSDNEVTHNVK</sequence>
<name>A0A077ZI29_TRITR</name>
<reference evidence="1" key="1">
    <citation type="submission" date="2014-01" db="EMBL/GenBank/DDBJ databases">
        <authorList>
            <person name="Aslett M."/>
        </authorList>
    </citation>
    <scope>NUCLEOTIDE SEQUENCE</scope>
</reference>
<dbReference type="EMBL" id="HG806846">
    <property type="protein sequence ID" value="CDW60031.1"/>
    <property type="molecule type" value="Genomic_DNA"/>
</dbReference>
<proteinExistence type="predicted"/>
<keyword evidence="2" id="KW-1185">Reference proteome</keyword>
<protein>
    <submittedName>
        <fullName evidence="1">Uncharacterized protein</fullName>
    </submittedName>
</protein>
<gene>
    <name evidence="1" type="ORF">TTRE_0000837401</name>
</gene>
<evidence type="ECO:0000313" key="1">
    <source>
        <dbReference type="EMBL" id="CDW60031.1"/>
    </source>
</evidence>
<reference evidence="1" key="2">
    <citation type="submission" date="2014-03" db="EMBL/GenBank/DDBJ databases">
        <title>The whipworm genome and dual-species transcriptomics of an intimate host-pathogen interaction.</title>
        <authorList>
            <person name="Foth B.J."/>
            <person name="Tsai I.J."/>
            <person name="Reid A.J."/>
            <person name="Bancroft A.J."/>
            <person name="Nichol S."/>
            <person name="Tracey A."/>
            <person name="Holroyd N."/>
            <person name="Cotton J.A."/>
            <person name="Stanley E.J."/>
            <person name="Zarowiecki M."/>
            <person name="Liu J.Z."/>
            <person name="Huckvale T."/>
            <person name="Cooper P.J."/>
            <person name="Grencis R.K."/>
            <person name="Berriman M."/>
        </authorList>
    </citation>
    <scope>NUCLEOTIDE SEQUENCE [LARGE SCALE GENOMIC DNA]</scope>
</reference>
<evidence type="ECO:0000313" key="2">
    <source>
        <dbReference type="Proteomes" id="UP000030665"/>
    </source>
</evidence>